<dbReference type="Proteomes" id="UP000012174">
    <property type="component" value="Unassembled WGS sequence"/>
</dbReference>
<dbReference type="HOGENOM" id="CLU_891451_0_0_1"/>
<organism evidence="2 3">
    <name type="scientific">Eutypa lata (strain UCR-EL1)</name>
    <name type="common">Grapevine dieback disease fungus</name>
    <name type="synonym">Eutypa armeniacae</name>
    <dbReference type="NCBI Taxonomy" id="1287681"/>
    <lineage>
        <taxon>Eukaryota</taxon>
        <taxon>Fungi</taxon>
        <taxon>Dikarya</taxon>
        <taxon>Ascomycota</taxon>
        <taxon>Pezizomycotina</taxon>
        <taxon>Sordariomycetes</taxon>
        <taxon>Xylariomycetidae</taxon>
        <taxon>Xylariales</taxon>
        <taxon>Diatrypaceae</taxon>
        <taxon>Eutypa</taxon>
    </lineage>
</organism>
<sequence>MAAPQSKNELLLLKNDQLKTRLKALNMQQGGAKTLLVERLYAAERVFEHEYDSEEEDVNQWSSNEIWRRMEERGLIRTGGHATLVARIQLDHDRRKGLWDDWESDSDDSEVTIDPLSDDDGDDDGGDDGDEDGDDDNDGGDDNNDDAGPPNNAMSNILIGSPSTPSISPKAEPVVHNNDANASLDMFQINVMVQGGTTTAAAAGSEEANDFIAFSDSNISSTNSETSASGSLYSDSTDNGDDDDEDMMDVGKEKEEEDGASSSSLSSDHSRKRGADEADLDDSSSEKRSSKRSRPIKEAKKTGGDRAQNDEW</sequence>
<dbReference type="KEGG" id="ela:UCREL1_11689"/>
<feature type="compositionally biased region" description="Low complexity" evidence="1">
    <location>
        <begin position="216"/>
        <end position="231"/>
    </location>
</feature>
<feature type="compositionally biased region" description="Acidic residues" evidence="1">
    <location>
        <begin position="100"/>
        <end position="145"/>
    </location>
</feature>
<protein>
    <recommendedName>
        <fullName evidence="4">SAP domain-containing protein</fullName>
    </recommendedName>
</protein>
<reference evidence="3" key="1">
    <citation type="journal article" date="2013" name="Genome Announc.">
        <title>Draft genome sequence of the grapevine dieback fungus Eutypa lata UCR-EL1.</title>
        <authorList>
            <person name="Blanco-Ulate B."/>
            <person name="Rolshausen P.E."/>
            <person name="Cantu D."/>
        </authorList>
    </citation>
    <scope>NUCLEOTIDE SEQUENCE [LARGE SCALE GENOMIC DNA]</scope>
    <source>
        <strain evidence="3">UCR-EL1</strain>
    </source>
</reference>
<evidence type="ECO:0000256" key="1">
    <source>
        <dbReference type="SAM" id="MobiDB-lite"/>
    </source>
</evidence>
<feature type="compositionally biased region" description="Basic and acidic residues" evidence="1">
    <location>
        <begin position="295"/>
        <end position="312"/>
    </location>
</feature>
<dbReference type="EMBL" id="KB707639">
    <property type="protein sequence ID" value="EMR61391.1"/>
    <property type="molecule type" value="Genomic_DNA"/>
</dbReference>
<evidence type="ECO:0000313" key="2">
    <source>
        <dbReference type="EMBL" id="EMR61391.1"/>
    </source>
</evidence>
<evidence type="ECO:0000313" key="3">
    <source>
        <dbReference type="Proteomes" id="UP000012174"/>
    </source>
</evidence>
<evidence type="ECO:0008006" key="4">
    <source>
        <dbReference type="Google" id="ProtNLM"/>
    </source>
</evidence>
<name>M7SUW0_EUTLA</name>
<feature type="compositionally biased region" description="Acidic residues" evidence="1">
    <location>
        <begin position="238"/>
        <end position="248"/>
    </location>
</feature>
<keyword evidence="3" id="KW-1185">Reference proteome</keyword>
<accession>M7SUW0</accession>
<feature type="region of interest" description="Disordered" evidence="1">
    <location>
        <begin position="216"/>
        <end position="312"/>
    </location>
</feature>
<feature type="region of interest" description="Disordered" evidence="1">
    <location>
        <begin position="99"/>
        <end position="176"/>
    </location>
</feature>
<proteinExistence type="predicted"/>
<dbReference type="AlphaFoldDB" id="M7SUW0"/>
<gene>
    <name evidence="2" type="ORF">UCREL1_11689</name>
</gene>